<gene>
    <name evidence="3" type="ORF">BKA10_003036</name>
</gene>
<evidence type="ECO:0000256" key="1">
    <source>
        <dbReference type="SAM" id="MobiDB-lite"/>
    </source>
</evidence>
<feature type="region of interest" description="Disordered" evidence="1">
    <location>
        <begin position="37"/>
        <end position="64"/>
    </location>
</feature>
<feature type="signal peptide" evidence="2">
    <location>
        <begin position="1"/>
        <end position="23"/>
    </location>
</feature>
<evidence type="ECO:0000313" key="4">
    <source>
        <dbReference type="Proteomes" id="UP000549113"/>
    </source>
</evidence>
<proteinExistence type="predicted"/>
<sequence length="182" mass="18558">MRREQSRLIVRVTSLLLVVSALTACSPVVGDADVAPVPASSPSSVSPDAVESSTSADPCNSTSPGPANGALLDVGLFAAMTDLGARNGATGDVVYADDGSLASYVVASGDSFGAVAERVCVGYYGLEALNAVRRNGLYADFGDSVLYESDVLNLSPHTITSVGSQNGSSYSHTPVFGLPPQR</sequence>
<dbReference type="RefSeq" id="WP_183500740.1">
    <property type="nucleotide sequence ID" value="NZ_BAABCO010000003.1"/>
</dbReference>
<name>A0AA40VNW5_9MICO</name>
<comment type="caution">
    <text evidence="3">The sequence shown here is derived from an EMBL/GenBank/DDBJ whole genome shotgun (WGS) entry which is preliminary data.</text>
</comment>
<evidence type="ECO:0000313" key="3">
    <source>
        <dbReference type="EMBL" id="MBB4141242.1"/>
    </source>
</evidence>
<evidence type="ECO:0008006" key="5">
    <source>
        <dbReference type="Google" id="ProtNLM"/>
    </source>
</evidence>
<feature type="compositionally biased region" description="Polar residues" evidence="1">
    <location>
        <begin position="161"/>
        <end position="172"/>
    </location>
</feature>
<feature type="compositionally biased region" description="Polar residues" evidence="1">
    <location>
        <begin position="54"/>
        <end position="64"/>
    </location>
</feature>
<protein>
    <recommendedName>
        <fullName evidence="5">LysM domain-containing protein</fullName>
    </recommendedName>
</protein>
<feature type="compositionally biased region" description="Low complexity" evidence="1">
    <location>
        <begin position="37"/>
        <end position="53"/>
    </location>
</feature>
<dbReference type="PROSITE" id="PS51257">
    <property type="entry name" value="PROKAR_LIPOPROTEIN"/>
    <property type="match status" value="1"/>
</dbReference>
<dbReference type="EMBL" id="JACIFH010000001">
    <property type="protein sequence ID" value="MBB4141242.1"/>
    <property type="molecule type" value="Genomic_DNA"/>
</dbReference>
<evidence type="ECO:0000256" key="2">
    <source>
        <dbReference type="SAM" id="SignalP"/>
    </source>
</evidence>
<accession>A0AA40VNW5</accession>
<organism evidence="3 4">
    <name type="scientific">Microbacterium invictum</name>
    <dbReference type="NCBI Taxonomy" id="515415"/>
    <lineage>
        <taxon>Bacteria</taxon>
        <taxon>Bacillati</taxon>
        <taxon>Actinomycetota</taxon>
        <taxon>Actinomycetes</taxon>
        <taxon>Micrococcales</taxon>
        <taxon>Microbacteriaceae</taxon>
        <taxon>Microbacterium</taxon>
    </lineage>
</organism>
<feature type="chain" id="PRO_5041273867" description="LysM domain-containing protein" evidence="2">
    <location>
        <begin position="24"/>
        <end position="182"/>
    </location>
</feature>
<dbReference type="Proteomes" id="UP000549113">
    <property type="component" value="Unassembled WGS sequence"/>
</dbReference>
<keyword evidence="4" id="KW-1185">Reference proteome</keyword>
<feature type="region of interest" description="Disordered" evidence="1">
    <location>
        <begin position="161"/>
        <end position="182"/>
    </location>
</feature>
<dbReference type="AlphaFoldDB" id="A0AA40VNW5"/>
<reference evidence="3 4" key="1">
    <citation type="submission" date="2020-08" db="EMBL/GenBank/DDBJ databases">
        <title>Sequencing the genomes of 1000 actinobacteria strains.</title>
        <authorList>
            <person name="Klenk H.-P."/>
        </authorList>
    </citation>
    <scope>NUCLEOTIDE SEQUENCE [LARGE SCALE GENOMIC DNA]</scope>
    <source>
        <strain evidence="3 4">DSM 19600</strain>
    </source>
</reference>
<keyword evidence="2" id="KW-0732">Signal</keyword>